<accession>A0A481Z088</accession>
<dbReference type="PANTHER" id="PTHR45672">
    <property type="entry name" value="PROTEIN DISULFIDE-ISOMERASE C17H9.14C-RELATED"/>
    <property type="match status" value="1"/>
</dbReference>
<evidence type="ECO:0000313" key="2">
    <source>
        <dbReference type="EMBL" id="QBK88571.1"/>
    </source>
</evidence>
<dbReference type="InterPro" id="IPR013766">
    <property type="entry name" value="Thioredoxin_domain"/>
</dbReference>
<dbReference type="GO" id="GO:0003756">
    <property type="term" value="F:protein disulfide isomerase activity"/>
    <property type="evidence" value="ECO:0007669"/>
    <property type="project" value="TreeGrafter"/>
</dbReference>
<dbReference type="SUPFAM" id="SSF52833">
    <property type="entry name" value="Thioredoxin-like"/>
    <property type="match status" value="1"/>
</dbReference>
<dbReference type="PROSITE" id="PS51352">
    <property type="entry name" value="THIOREDOXIN_2"/>
    <property type="match status" value="1"/>
</dbReference>
<organism evidence="2">
    <name type="scientific">Mimivirus LCMiAC01</name>
    <dbReference type="NCBI Taxonomy" id="2506608"/>
    <lineage>
        <taxon>Viruses</taxon>
        <taxon>Varidnaviria</taxon>
        <taxon>Bamfordvirae</taxon>
        <taxon>Nucleocytoviricota</taxon>
        <taxon>Megaviricetes</taxon>
        <taxon>Imitervirales</taxon>
        <taxon>Mimiviridae</taxon>
        <taxon>Klosneuvirinae</taxon>
    </lineage>
</organism>
<dbReference type="CDD" id="cd02961">
    <property type="entry name" value="PDI_a_family"/>
    <property type="match status" value="1"/>
</dbReference>
<gene>
    <name evidence="2" type="ORF">LCMiAC01_02480</name>
</gene>
<dbReference type="EMBL" id="MK500392">
    <property type="protein sequence ID" value="QBK88571.1"/>
    <property type="molecule type" value="Genomic_DNA"/>
</dbReference>
<feature type="domain" description="Thioredoxin" evidence="1">
    <location>
        <begin position="1"/>
        <end position="91"/>
    </location>
</feature>
<protein>
    <submittedName>
        <fullName evidence="2">Thioredoxin</fullName>
    </submittedName>
</protein>
<dbReference type="Pfam" id="PF00085">
    <property type="entry name" value="Thioredoxin"/>
    <property type="match status" value="1"/>
</dbReference>
<sequence length="128" mass="14869">MTNKATVTLYYAKWCQHCVIFHPKWKKLTKILKSKNISFAEYDVDKLPNDLKKKIAGIPTIIINDGKTEHTYDGNMEIDDILEDVLAKTQKSKKTYTLQRGGGIDYHKKYLKYKKKYSDLKAKLDSHA</sequence>
<dbReference type="Gene3D" id="3.40.30.10">
    <property type="entry name" value="Glutaredoxin"/>
    <property type="match status" value="1"/>
</dbReference>
<name>A0A481Z088_9VIRU</name>
<dbReference type="GO" id="GO:0006457">
    <property type="term" value="P:protein folding"/>
    <property type="evidence" value="ECO:0007669"/>
    <property type="project" value="TreeGrafter"/>
</dbReference>
<evidence type="ECO:0000259" key="1">
    <source>
        <dbReference type="PROSITE" id="PS51352"/>
    </source>
</evidence>
<reference evidence="2" key="1">
    <citation type="journal article" date="2019" name="MBio">
        <title>Virus Genomes from Deep Sea Sediments Expand the Ocean Megavirome and Support Independent Origins of Viral Gigantism.</title>
        <authorList>
            <person name="Backstrom D."/>
            <person name="Yutin N."/>
            <person name="Jorgensen S.L."/>
            <person name="Dharamshi J."/>
            <person name="Homa F."/>
            <person name="Zaremba-Niedwiedzka K."/>
            <person name="Spang A."/>
            <person name="Wolf Y.I."/>
            <person name="Koonin E.V."/>
            <person name="Ettema T.J."/>
        </authorList>
    </citation>
    <scope>NUCLEOTIDE SEQUENCE</scope>
</reference>
<dbReference type="InterPro" id="IPR051063">
    <property type="entry name" value="PDI"/>
</dbReference>
<proteinExistence type="predicted"/>
<dbReference type="InterPro" id="IPR036249">
    <property type="entry name" value="Thioredoxin-like_sf"/>
</dbReference>